<protein>
    <submittedName>
        <fullName evidence="9">MADS-box transcription factor 5-like isoform X3</fullName>
    </submittedName>
</protein>
<evidence type="ECO:0000256" key="1">
    <source>
        <dbReference type="ARBA" id="ARBA00004123"/>
    </source>
</evidence>
<dbReference type="InterPro" id="IPR033896">
    <property type="entry name" value="MEF2-like_N"/>
</dbReference>
<dbReference type="PRINTS" id="PR00404">
    <property type="entry name" value="MADSDOMAIN"/>
</dbReference>
<evidence type="ECO:0000259" key="7">
    <source>
        <dbReference type="PROSITE" id="PS50066"/>
    </source>
</evidence>
<dbReference type="GO" id="GO:0045944">
    <property type="term" value="P:positive regulation of transcription by RNA polymerase II"/>
    <property type="evidence" value="ECO:0007669"/>
    <property type="project" value="InterPro"/>
</dbReference>
<evidence type="ECO:0000256" key="5">
    <source>
        <dbReference type="ARBA" id="ARBA00023242"/>
    </source>
</evidence>
<dbReference type="Gene3D" id="3.40.1810.10">
    <property type="entry name" value="Transcription factor, MADS-box"/>
    <property type="match status" value="1"/>
</dbReference>
<dbReference type="EMBL" id="CP136890">
    <property type="protein sequence ID" value="WOK92293.1"/>
    <property type="molecule type" value="Genomic_DNA"/>
</dbReference>
<dbReference type="Pfam" id="PF00319">
    <property type="entry name" value="SRF-TF"/>
    <property type="match status" value="1"/>
</dbReference>
<dbReference type="PROSITE" id="PS00350">
    <property type="entry name" value="MADS_BOX_1"/>
    <property type="match status" value="1"/>
</dbReference>
<evidence type="ECO:0000256" key="2">
    <source>
        <dbReference type="ARBA" id="ARBA00023015"/>
    </source>
</evidence>
<dbReference type="GO" id="GO:0005634">
    <property type="term" value="C:nucleus"/>
    <property type="evidence" value="ECO:0007669"/>
    <property type="project" value="UniProtKB-SubCell"/>
</dbReference>
<evidence type="ECO:0000259" key="8">
    <source>
        <dbReference type="PROSITE" id="PS51297"/>
    </source>
</evidence>
<reference evidence="9 10" key="1">
    <citation type="submission" date="2023-10" db="EMBL/GenBank/DDBJ databases">
        <title>Chromosome-scale genome assembly provides insights into flower coloration mechanisms of Canna indica.</title>
        <authorList>
            <person name="Li C."/>
        </authorList>
    </citation>
    <scope>NUCLEOTIDE SEQUENCE [LARGE SCALE GENOMIC DNA]</scope>
    <source>
        <tissue evidence="9">Flower</tissue>
    </source>
</reference>
<keyword evidence="3" id="KW-0238">DNA-binding</keyword>
<dbReference type="InterPro" id="IPR002487">
    <property type="entry name" value="TF_Kbox"/>
</dbReference>
<dbReference type="SMART" id="SM00432">
    <property type="entry name" value="MADS"/>
    <property type="match status" value="1"/>
</dbReference>
<dbReference type="InterPro" id="IPR050142">
    <property type="entry name" value="MADS-box/MEF2_TF"/>
</dbReference>
<gene>
    <name evidence="9" type="ORF">Cni_G00984</name>
</gene>
<evidence type="ECO:0000256" key="6">
    <source>
        <dbReference type="SAM" id="MobiDB-lite"/>
    </source>
</evidence>
<evidence type="ECO:0000256" key="4">
    <source>
        <dbReference type="ARBA" id="ARBA00023163"/>
    </source>
</evidence>
<accession>A0AAQ3JNE8</accession>
<name>A0AAQ3JNE8_9LILI</name>
<sequence length="226" mass="25592">MGRGKVELKRIENKISRQVTFAKRRAGLLKKALELSVLCDVEVALILFSGRGRLFQFCSSSSVMNTIEKYHRCRYHATNSTKETQNDYQEYLRLKARVEYLQHSQTNLLGEDLESLNVKELDQLENQVEMSLKQIRSTKMQAMLDQVCDLTRKEQVLQETNRSLIKKVQEVDSSAANEPQAAGFFQSQLVDDCPLQPAGSYNTIPVAPPQDGVRKGNDGNIPAGWI</sequence>
<evidence type="ECO:0000256" key="3">
    <source>
        <dbReference type="ARBA" id="ARBA00023125"/>
    </source>
</evidence>
<dbReference type="AlphaFoldDB" id="A0AAQ3JNE8"/>
<dbReference type="InterPro" id="IPR002100">
    <property type="entry name" value="TF_MADSbox"/>
</dbReference>
<dbReference type="FunFam" id="3.40.1810.10:FF:000003">
    <property type="entry name" value="MADS-box transcription factor MADS-MC"/>
    <property type="match status" value="1"/>
</dbReference>
<dbReference type="GO" id="GO:0046983">
    <property type="term" value="F:protein dimerization activity"/>
    <property type="evidence" value="ECO:0007669"/>
    <property type="project" value="InterPro"/>
</dbReference>
<dbReference type="Pfam" id="PF01486">
    <property type="entry name" value="K-box"/>
    <property type="match status" value="1"/>
</dbReference>
<organism evidence="9 10">
    <name type="scientific">Canna indica</name>
    <name type="common">Indian-shot</name>
    <dbReference type="NCBI Taxonomy" id="4628"/>
    <lineage>
        <taxon>Eukaryota</taxon>
        <taxon>Viridiplantae</taxon>
        <taxon>Streptophyta</taxon>
        <taxon>Embryophyta</taxon>
        <taxon>Tracheophyta</taxon>
        <taxon>Spermatophyta</taxon>
        <taxon>Magnoliopsida</taxon>
        <taxon>Liliopsida</taxon>
        <taxon>Zingiberales</taxon>
        <taxon>Cannaceae</taxon>
        <taxon>Canna</taxon>
    </lineage>
</organism>
<keyword evidence="5" id="KW-0539">Nucleus</keyword>
<dbReference type="PROSITE" id="PS50066">
    <property type="entry name" value="MADS_BOX_2"/>
    <property type="match status" value="1"/>
</dbReference>
<keyword evidence="10" id="KW-1185">Reference proteome</keyword>
<dbReference type="SUPFAM" id="SSF55455">
    <property type="entry name" value="SRF-like"/>
    <property type="match status" value="1"/>
</dbReference>
<dbReference type="CDD" id="cd00265">
    <property type="entry name" value="MADS_MEF2_like"/>
    <property type="match status" value="1"/>
</dbReference>
<keyword evidence="4" id="KW-0804">Transcription</keyword>
<evidence type="ECO:0000313" key="10">
    <source>
        <dbReference type="Proteomes" id="UP001327560"/>
    </source>
</evidence>
<keyword evidence="2" id="KW-0805">Transcription regulation</keyword>
<feature type="domain" description="MADS-box" evidence="7">
    <location>
        <begin position="1"/>
        <end position="61"/>
    </location>
</feature>
<proteinExistence type="predicted"/>
<dbReference type="GO" id="GO:0003700">
    <property type="term" value="F:DNA-binding transcription factor activity"/>
    <property type="evidence" value="ECO:0007669"/>
    <property type="project" value="InterPro"/>
</dbReference>
<dbReference type="InterPro" id="IPR036879">
    <property type="entry name" value="TF_MADSbox_sf"/>
</dbReference>
<feature type="domain" description="K-box" evidence="8">
    <location>
        <begin position="84"/>
        <end position="174"/>
    </location>
</feature>
<feature type="region of interest" description="Disordered" evidence="6">
    <location>
        <begin position="203"/>
        <end position="226"/>
    </location>
</feature>
<comment type="subcellular location">
    <subcellularLocation>
        <location evidence="1">Nucleus</location>
    </subcellularLocation>
</comment>
<dbReference type="GO" id="GO:0000977">
    <property type="term" value="F:RNA polymerase II transcription regulatory region sequence-specific DNA binding"/>
    <property type="evidence" value="ECO:0007669"/>
    <property type="project" value="InterPro"/>
</dbReference>
<dbReference type="PANTHER" id="PTHR48019">
    <property type="entry name" value="SERUM RESPONSE FACTOR HOMOLOG"/>
    <property type="match status" value="1"/>
</dbReference>
<dbReference type="PROSITE" id="PS51297">
    <property type="entry name" value="K_BOX"/>
    <property type="match status" value="1"/>
</dbReference>
<evidence type="ECO:0000313" key="9">
    <source>
        <dbReference type="EMBL" id="WOK92293.1"/>
    </source>
</evidence>
<dbReference type="Proteomes" id="UP001327560">
    <property type="component" value="Chromosome 1"/>
</dbReference>